<protein>
    <submittedName>
        <fullName evidence="2">MYCBP-associated protein</fullName>
    </submittedName>
</protein>
<sequence>MRRNPLTVLRLVSSGSFSTIQWVKLIPKSKRYDPSEAPGTRHSEAAESGRGLPSGHRNVQRNALQHWHTHMTQRRQQQDFLSELLDRPVENLLMNQANHFRETQEKRELLNQVMPLIHSGYGYRVGSEFWSLPHHYGDEMSGITATLTQTEQGRREPVTHVGQPSSVRQESVGVKGNPKTF</sequence>
<evidence type="ECO:0000313" key="2">
    <source>
        <dbReference type="EMBL" id="TNN70954.1"/>
    </source>
</evidence>
<dbReference type="Pfam" id="PF14646">
    <property type="entry name" value="MYCBPAP"/>
    <property type="match status" value="1"/>
</dbReference>
<feature type="compositionally biased region" description="Basic and acidic residues" evidence="1">
    <location>
        <begin position="31"/>
        <end position="47"/>
    </location>
</feature>
<accession>A0A4Z2I0Z9</accession>
<organism evidence="2 3">
    <name type="scientific">Liparis tanakae</name>
    <name type="common">Tanaka's snailfish</name>
    <dbReference type="NCBI Taxonomy" id="230148"/>
    <lineage>
        <taxon>Eukaryota</taxon>
        <taxon>Metazoa</taxon>
        <taxon>Chordata</taxon>
        <taxon>Craniata</taxon>
        <taxon>Vertebrata</taxon>
        <taxon>Euteleostomi</taxon>
        <taxon>Actinopterygii</taxon>
        <taxon>Neopterygii</taxon>
        <taxon>Teleostei</taxon>
        <taxon>Neoteleostei</taxon>
        <taxon>Acanthomorphata</taxon>
        <taxon>Eupercaria</taxon>
        <taxon>Perciformes</taxon>
        <taxon>Cottioidei</taxon>
        <taxon>Cottales</taxon>
        <taxon>Liparidae</taxon>
        <taxon>Liparis</taxon>
    </lineage>
</organism>
<comment type="caution">
    <text evidence="2">The sequence shown here is derived from an EMBL/GenBank/DDBJ whole genome shotgun (WGS) entry which is preliminary data.</text>
</comment>
<reference evidence="2 3" key="1">
    <citation type="submission" date="2019-03" db="EMBL/GenBank/DDBJ databases">
        <title>First draft genome of Liparis tanakae, snailfish: a comprehensive survey of snailfish specific genes.</title>
        <authorList>
            <person name="Kim W."/>
            <person name="Song I."/>
            <person name="Jeong J.-H."/>
            <person name="Kim D."/>
            <person name="Kim S."/>
            <person name="Ryu S."/>
            <person name="Song J.Y."/>
            <person name="Lee S.K."/>
        </authorList>
    </citation>
    <scope>NUCLEOTIDE SEQUENCE [LARGE SCALE GENOMIC DNA]</scope>
    <source>
        <tissue evidence="2">Muscle</tissue>
    </source>
</reference>
<dbReference type="EMBL" id="SRLO01000156">
    <property type="protein sequence ID" value="TNN70954.1"/>
    <property type="molecule type" value="Genomic_DNA"/>
</dbReference>
<gene>
    <name evidence="2" type="primary">Mycbpap_1</name>
    <name evidence="2" type="ORF">EYF80_018770</name>
</gene>
<dbReference type="PANTHER" id="PTHR48421">
    <property type="entry name" value="MYCBP-ASSOCIATED PROTEIN"/>
    <property type="match status" value="1"/>
</dbReference>
<dbReference type="PANTHER" id="PTHR48421:SF1">
    <property type="entry name" value="MYCBP-ASSOCIATED PROTEIN"/>
    <property type="match status" value="1"/>
</dbReference>
<feature type="region of interest" description="Disordered" evidence="1">
    <location>
        <begin position="149"/>
        <end position="181"/>
    </location>
</feature>
<dbReference type="OrthoDB" id="10263316at2759"/>
<keyword evidence="3" id="KW-1185">Reference proteome</keyword>
<evidence type="ECO:0000256" key="1">
    <source>
        <dbReference type="SAM" id="MobiDB-lite"/>
    </source>
</evidence>
<dbReference type="Proteomes" id="UP000314294">
    <property type="component" value="Unassembled WGS sequence"/>
</dbReference>
<feature type="region of interest" description="Disordered" evidence="1">
    <location>
        <begin position="31"/>
        <end position="57"/>
    </location>
</feature>
<proteinExistence type="predicted"/>
<name>A0A4Z2I0Z9_9TELE</name>
<dbReference type="InterPro" id="IPR032707">
    <property type="entry name" value="MYCBPAP"/>
</dbReference>
<evidence type="ECO:0000313" key="3">
    <source>
        <dbReference type="Proteomes" id="UP000314294"/>
    </source>
</evidence>
<dbReference type="AlphaFoldDB" id="A0A4Z2I0Z9"/>